<organism evidence="2 3">
    <name type="scientific">Thermobifida fusca TM51</name>
    <dbReference type="NCBI Taxonomy" id="1169414"/>
    <lineage>
        <taxon>Bacteria</taxon>
        <taxon>Bacillati</taxon>
        <taxon>Actinomycetota</taxon>
        <taxon>Actinomycetes</taxon>
        <taxon>Streptosporangiales</taxon>
        <taxon>Nocardiopsidaceae</taxon>
        <taxon>Thermobifida</taxon>
    </lineage>
</organism>
<reference evidence="2 3" key="1">
    <citation type="journal article" date="2013" name="Genome Announc.">
        <title>Draft Genome Sequence of the Lignocellulose Decomposer Thermobifida fusca Strain TM51.</title>
        <authorList>
            <person name="Toth A."/>
            <person name="Barna T."/>
            <person name="Nagy I."/>
            <person name="Horvath B."/>
            <person name="Nagy I."/>
            <person name="Tancsics A."/>
            <person name="Kriszt B."/>
            <person name="Baka E."/>
            <person name="Fekete C."/>
            <person name="Kukolya J."/>
        </authorList>
    </citation>
    <scope>NUCLEOTIDE SEQUENCE [LARGE SCALE GENOMIC DNA]</scope>
    <source>
        <strain evidence="2 3">TM51</strain>
    </source>
</reference>
<dbReference type="PANTHER" id="PTHR35908">
    <property type="entry name" value="HYPOTHETICAL FUSION PROTEIN"/>
    <property type="match status" value="1"/>
</dbReference>
<protein>
    <recommendedName>
        <fullName evidence="1">VOC domain-containing protein</fullName>
    </recommendedName>
</protein>
<dbReference type="CDD" id="cd06587">
    <property type="entry name" value="VOC"/>
    <property type="match status" value="1"/>
</dbReference>
<dbReference type="AlphaFoldDB" id="A0A9P2TA57"/>
<dbReference type="RefSeq" id="WP_011291774.1">
    <property type="nucleotide sequence ID" value="NZ_AOSG01000033.1"/>
</dbReference>
<dbReference type="PROSITE" id="PS51819">
    <property type="entry name" value="VOC"/>
    <property type="match status" value="1"/>
</dbReference>
<name>A0A9P2TA57_THEFU</name>
<evidence type="ECO:0000313" key="3">
    <source>
        <dbReference type="Proteomes" id="UP000014184"/>
    </source>
</evidence>
<comment type="caution">
    <text evidence="2">The sequence shown here is derived from an EMBL/GenBank/DDBJ whole genome shotgun (WGS) entry which is preliminary data.</text>
</comment>
<dbReference type="InterPro" id="IPR029068">
    <property type="entry name" value="Glyas_Bleomycin-R_OHBP_Dase"/>
</dbReference>
<evidence type="ECO:0000313" key="2">
    <source>
        <dbReference type="EMBL" id="EOR71561.1"/>
    </source>
</evidence>
<dbReference type="InterPro" id="IPR037523">
    <property type="entry name" value="VOC_core"/>
</dbReference>
<gene>
    <name evidence="2" type="ORF">TM51_07056</name>
</gene>
<dbReference type="InterPro" id="IPR041581">
    <property type="entry name" value="Glyoxalase_6"/>
</dbReference>
<evidence type="ECO:0000259" key="1">
    <source>
        <dbReference type="PROSITE" id="PS51819"/>
    </source>
</evidence>
<sequence length="120" mass="12979">MRSVIRAVTFDCADPYALAEFWAGALGAVIAPGSRPGDARVCVDTPDGQPKLTFQRVPESKMVKNRLHLDLSPVEDDRDKEINRLIQLGATFVVDTRTPDGEGTVVLADPEGNELCVTSP</sequence>
<dbReference type="Pfam" id="PF18029">
    <property type="entry name" value="Glyoxalase_6"/>
    <property type="match status" value="1"/>
</dbReference>
<keyword evidence="3" id="KW-1185">Reference proteome</keyword>
<dbReference type="SUPFAM" id="SSF54593">
    <property type="entry name" value="Glyoxalase/Bleomycin resistance protein/Dihydroxybiphenyl dioxygenase"/>
    <property type="match status" value="1"/>
</dbReference>
<dbReference type="PANTHER" id="PTHR35908:SF1">
    <property type="entry name" value="CONSERVED PROTEIN"/>
    <property type="match status" value="1"/>
</dbReference>
<proteinExistence type="predicted"/>
<dbReference type="Gene3D" id="3.10.180.10">
    <property type="entry name" value="2,3-Dihydroxybiphenyl 1,2-Dioxygenase, domain 1"/>
    <property type="match status" value="1"/>
</dbReference>
<feature type="domain" description="VOC" evidence="1">
    <location>
        <begin position="4"/>
        <end position="120"/>
    </location>
</feature>
<accession>A0A9P2TA57</accession>
<dbReference type="EMBL" id="AOSG01000033">
    <property type="protein sequence ID" value="EOR71561.1"/>
    <property type="molecule type" value="Genomic_DNA"/>
</dbReference>
<dbReference type="Proteomes" id="UP000014184">
    <property type="component" value="Unassembled WGS sequence"/>
</dbReference>